<feature type="region of interest" description="Disordered" evidence="2">
    <location>
        <begin position="103"/>
        <end position="130"/>
    </location>
</feature>
<accession>A0A9W7A728</accession>
<comment type="caution">
    <text evidence="3">The sequence shown here is derived from an EMBL/GenBank/DDBJ whole genome shotgun (WGS) entry which is preliminary data.</text>
</comment>
<dbReference type="EMBL" id="BLQM01000113">
    <property type="protein sequence ID" value="GMH65326.1"/>
    <property type="molecule type" value="Genomic_DNA"/>
</dbReference>
<reference evidence="4" key="1">
    <citation type="journal article" date="2023" name="Commun. Biol.">
        <title>Genome analysis of Parmales, the sister group of diatoms, reveals the evolutionary specialization of diatoms from phago-mixotrophs to photoautotrophs.</title>
        <authorList>
            <person name="Ban H."/>
            <person name="Sato S."/>
            <person name="Yoshikawa S."/>
            <person name="Yamada K."/>
            <person name="Nakamura Y."/>
            <person name="Ichinomiya M."/>
            <person name="Sato N."/>
            <person name="Blanc-Mathieu R."/>
            <person name="Endo H."/>
            <person name="Kuwata A."/>
            <person name="Ogata H."/>
        </authorList>
    </citation>
    <scope>NUCLEOTIDE SEQUENCE [LARGE SCALE GENOMIC DNA]</scope>
</reference>
<feature type="coiled-coil region" evidence="1">
    <location>
        <begin position="132"/>
        <end position="159"/>
    </location>
</feature>
<feature type="compositionally biased region" description="Polar residues" evidence="2">
    <location>
        <begin position="1"/>
        <end position="12"/>
    </location>
</feature>
<evidence type="ECO:0000256" key="2">
    <source>
        <dbReference type="SAM" id="MobiDB-lite"/>
    </source>
</evidence>
<evidence type="ECO:0000256" key="1">
    <source>
        <dbReference type="SAM" id="Coils"/>
    </source>
</evidence>
<feature type="compositionally biased region" description="Gly residues" evidence="2">
    <location>
        <begin position="317"/>
        <end position="329"/>
    </location>
</feature>
<name>A0A9W7A728_9STRA</name>
<evidence type="ECO:0000313" key="4">
    <source>
        <dbReference type="Proteomes" id="UP001162640"/>
    </source>
</evidence>
<proteinExistence type="predicted"/>
<feature type="region of interest" description="Disordered" evidence="2">
    <location>
        <begin position="1"/>
        <end position="56"/>
    </location>
</feature>
<protein>
    <submittedName>
        <fullName evidence="3">Uncharacterized protein</fullName>
    </submittedName>
</protein>
<dbReference type="AlphaFoldDB" id="A0A9W7A728"/>
<keyword evidence="1" id="KW-0175">Coiled coil</keyword>
<feature type="region of interest" description="Disordered" evidence="2">
    <location>
        <begin position="295"/>
        <end position="344"/>
    </location>
</feature>
<sequence>MNYPNSNVQNQAVAKPVHYSMPEPAPRMPDYDNLGARIPDYGNHGAPPSQASSKSDYISNQIALREMEHELKYARHMQAPAGASAEQFTSSDDLFLTAAHERPQQKVRGSAFQQPHHPHQQGGSQVFKDDEIAEQARRIEEERERRERDREERQLYQAVQPGNNLNRHVTGQSYAQKCLQDMQEKQMRALAENGAKVEAERRDEERVQREAMQLRMQVQDEVNKQAQRHALVERREAMAKQWQEQNSNRGEVVVVAAKAHSTADYFENRLSAQPTVHLSKLQQMREARWERERMEKARGGEVEKAGMEENVRPGMRRVGGGDRGGGGGVANAPQFSMGPGGVPW</sequence>
<evidence type="ECO:0000313" key="3">
    <source>
        <dbReference type="EMBL" id="GMH65326.1"/>
    </source>
</evidence>
<organism evidence="3 4">
    <name type="scientific">Triparma laevis f. inornata</name>
    <dbReference type="NCBI Taxonomy" id="1714386"/>
    <lineage>
        <taxon>Eukaryota</taxon>
        <taxon>Sar</taxon>
        <taxon>Stramenopiles</taxon>
        <taxon>Ochrophyta</taxon>
        <taxon>Bolidophyceae</taxon>
        <taxon>Parmales</taxon>
        <taxon>Triparmaceae</taxon>
        <taxon>Triparma</taxon>
    </lineage>
</organism>
<dbReference type="Proteomes" id="UP001162640">
    <property type="component" value="Unassembled WGS sequence"/>
</dbReference>
<gene>
    <name evidence="3" type="ORF">TL16_g04170</name>
</gene>
<feature type="compositionally biased region" description="Basic and acidic residues" evidence="2">
    <location>
        <begin position="295"/>
        <end position="311"/>
    </location>
</feature>